<gene>
    <name evidence="7" type="ORF">I2488_13800</name>
</gene>
<evidence type="ECO:0000256" key="5">
    <source>
        <dbReference type="ARBA" id="ARBA00038887"/>
    </source>
</evidence>
<keyword evidence="3" id="KW-0862">Zinc</keyword>
<comment type="cofactor">
    <cofactor evidence="1">
        <name>Mg(2+)</name>
        <dbReference type="ChEBI" id="CHEBI:18420"/>
    </cofactor>
</comment>
<evidence type="ECO:0000256" key="6">
    <source>
        <dbReference type="ARBA" id="ARBA00048451"/>
    </source>
</evidence>
<protein>
    <recommendedName>
        <fullName evidence="5">fructokinase</fullName>
        <ecNumber evidence="5">2.7.1.4</ecNumber>
    </recommendedName>
</protein>
<evidence type="ECO:0000256" key="4">
    <source>
        <dbReference type="ARBA" id="ARBA00022842"/>
    </source>
</evidence>
<proteinExistence type="predicted"/>
<dbReference type="CDD" id="cd24067">
    <property type="entry name" value="ASKHA_NBD_ROK_BsFRK-like"/>
    <property type="match status" value="1"/>
</dbReference>
<keyword evidence="8" id="KW-1185">Reference proteome</keyword>
<evidence type="ECO:0000313" key="8">
    <source>
        <dbReference type="Proteomes" id="UP000600799"/>
    </source>
</evidence>
<organism evidence="7 8">
    <name type="scientific">Novosphingobium jiangmenense</name>
    <dbReference type="NCBI Taxonomy" id="2791981"/>
    <lineage>
        <taxon>Bacteria</taxon>
        <taxon>Pseudomonadati</taxon>
        <taxon>Pseudomonadota</taxon>
        <taxon>Alphaproteobacteria</taxon>
        <taxon>Sphingomonadales</taxon>
        <taxon>Sphingomonadaceae</taxon>
        <taxon>Novosphingobium</taxon>
    </lineage>
</organism>
<sequence length="314" mass="33023">MMNANFSVLSAKATQPLVGIELGGTKCICILAFGPDELVAQEVVPTTDAETTLGAIEQILARWWRTHGFRAMGIASMGPIRVDPKSPDYGHILATTKPGWPGADIAGRLSRPFGVPMAFDTDVNGAALAEMTWGAGRGLTDFAYVTVGTGVGVGLIVNGKPTRGIGHSEIGHIRVPRLPGDTAPSACCYHNDCVEGLASGTALKVRLGKQNVSEIAADHFIWDVVTDAITSMCHAMVCMTGPQRIVLGGGVMEKQPHILARIEPALRHSLAGYIELPADEPYVRAPQLGNMAGPLGPIAMALALEVEREAVGAM</sequence>
<dbReference type="Pfam" id="PF00480">
    <property type="entry name" value="ROK"/>
    <property type="match status" value="1"/>
</dbReference>
<dbReference type="InterPro" id="IPR043129">
    <property type="entry name" value="ATPase_NBD"/>
</dbReference>
<accession>A0ABS0HIK4</accession>
<dbReference type="SUPFAM" id="SSF53067">
    <property type="entry name" value="Actin-like ATPase domain"/>
    <property type="match status" value="1"/>
</dbReference>
<dbReference type="InterPro" id="IPR051804">
    <property type="entry name" value="Carb_Metab_Reg_Kinase/Isom"/>
</dbReference>
<evidence type="ECO:0000256" key="3">
    <source>
        <dbReference type="ARBA" id="ARBA00022833"/>
    </source>
</evidence>
<dbReference type="Proteomes" id="UP000600799">
    <property type="component" value="Unassembled WGS sequence"/>
</dbReference>
<evidence type="ECO:0000256" key="2">
    <source>
        <dbReference type="ARBA" id="ARBA00022723"/>
    </source>
</evidence>
<dbReference type="InterPro" id="IPR000600">
    <property type="entry name" value="ROK"/>
</dbReference>
<dbReference type="Gene3D" id="3.30.420.40">
    <property type="match status" value="2"/>
</dbReference>
<reference evidence="7 8" key="1">
    <citation type="submission" date="2020-11" db="EMBL/GenBank/DDBJ databases">
        <title>The genome sequence of Novosphingobium sp. 1Y9A.</title>
        <authorList>
            <person name="Liu Y."/>
        </authorList>
    </citation>
    <scope>NUCLEOTIDE SEQUENCE [LARGE SCALE GENOMIC DNA]</scope>
    <source>
        <strain evidence="7 8">1Y9A</strain>
    </source>
</reference>
<keyword evidence="4" id="KW-0460">Magnesium</keyword>
<comment type="catalytic activity">
    <reaction evidence="6">
        <text>D-fructose + ATP = D-fructose 6-phosphate + ADP + H(+)</text>
        <dbReference type="Rhea" id="RHEA:16125"/>
        <dbReference type="ChEBI" id="CHEBI:15378"/>
        <dbReference type="ChEBI" id="CHEBI:30616"/>
        <dbReference type="ChEBI" id="CHEBI:37721"/>
        <dbReference type="ChEBI" id="CHEBI:61527"/>
        <dbReference type="ChEBI" id="CHEBI:456216"/>
        <dbReference type="EC" id="2.7.1.4"/>
    </reaction>
</comment>
<evidence type="ECO:0000256" key="1">
    <source>
        <dbReference type="ARBA" id="ARBA00001946"/>
    </source>
</evidence>
<dbReference type="PANTHER" id="PTHR42742:SF3">
    <property type="entry name" value="FRUCTOKINASE"/>
    <property type="match status" value="1"/>
</dbReference>
<dbReference type="EMBL" id="JADQDC010000009">
    <property type="protein sequence ID" value="MBF9152082.1"/>
    <property type="molecule type" value="Genomic_DNA"/>
</dbReference>
<dbReference type="EC" id="2.7.1.4" evidence="5"/>
<dbReference type="PANTHER" id="PTHR42742">
    <property type="entry name" value="TRANSCRIPTIONAL REPRESSOR MPRA"/>
    <property type="match status" value="1"/>
</dbReference>
<evidence type="ECO:0000313" key="7">
    <source>
        <dbReference type="EMBL" id="MBF9152082.1"/>
    </source>
</evidence>
<name>A0ABS0HIK4_9SPHN</name>
<comment type="caution">
    <text evidence="7">The sequence shown here is derived from an EMBL/GenBank/DDBJ whole genome shotgun (WGS) entry which is preliminary data.</text>
</comment>
<keyword evidence="2" id="KW-0479">Metal-binding</keyword>